<dbReference type="Proteomes" id="UP000829291">
    <property type="component" value="Chromosome 7"/>
</dbReference>
<keyword evidence="2" id="KW-0813">Transport</keyword>
<name>A0A6J0C330_NEOLC</name>
<evidence type="ECO:0000256" key="3">
    <source>
        <dbReference type="ARBA" id="ARBA00022692"/>
    </source>
</evidence>
<organism evidence="9">
    <name type="scientific">Neodiprion lecontei</name>
    <name type="common">Redheaded pine sawfly</name>
    <dbReference type="NCBI Taxonomy" id="441921"/>
    <lineage>
        <taxon>Eukaryota</taxon>
        <taxon>Metazoa</taxon>
        <taxon>Ecdysozoa</taxon>
        <taxon>Arthropoda</taxon>
        <taxon>Hexapoda</taxon>
        <taxon>Insecta</taxon>
        <taxon>Pterygota</taxon>
        <taxon>Neoptera</taxon>
        <taxon>Endopterygota</taxon>
        <taxon>Hymenoptera</taxon>
        <taxon>Tenthredinoidea</taxon>
        <taxon>Diprionidae</taxon>
        <taxon>Diprioninae</taxon>
        <taxon>Neodiprion</taxon>
    </lineage>
</organism>
<dbReference type="PANTHER" id="PTHR48017">
    <property type="entry name" value="OS05G0424000 PROTEIN-RELATED"/>
    <property type="match status" value="1"/>
</dbReference>
<dbReference type="GO" id="GO:0016020">
    <property type="term" value="C:membrane"/>
    <property type="evidence" value="ECO:0007669"/>
    <property type="project" value="UniProtKB-SubCell"/>
</dbReference>
<feature type="domain" description="Amino acid transporter transmembrane" evidence="7">
    <location>
        <begin position="30"/>
        <end position="386"/>
    </location>
</feature>
<feature type="transmembrane region" description="Helical" evidence="6">
    <location>
        <begin position="244"/>
        <end position="267"/>
    </location>
</feature>
<feature type="transmembrane region" description="Helical" evidence="6">
    <location>
        <begin position="349"/>
        <end position="370"/>
    </location>
</feature>
<dbReference type="AlphaFoldDB" id="A0A6J0C330"/>
<feature type="transmembrane region" description="Helical" evidence="6">
    <location>
        <begin position="20"/>
        <end position="39"/>
    </location>
</feature>
<dbReference type="InterPro" id="IPR013057">
    <property type="entry name" value="AA_transpt_TM"/>
</dbReference>
<feature type="transmembrane region" description="Helical" evidence="6">
    <location>
        <begin position="170"/>
        <end position="190"/>
    </location>
</feature>
<accession>A0A6J0C330</accession>
<dbReference type="RefSeq" id="XP_015520927.1">
    <property type="nucleotide sequence ID" value="XM_015665441.2"/>
</dbReference>
<keyword evidence="4 6" id="KW-1133">Transmembrane helix</keyword>
<evidence type="ECO:0000313" key="8">
    <source>
        <dbReference type="Proteomes" id="UP000829291"/>
    </source>
</evidence>
<dbReference type="Pfam" id="PF01490">
    <property type="entry name" value="Aa_trans"/>
    <property type="match status" value="1"/>
</dbReference>
<dbReference type="GeneID" id="107225105"/>
<evidence type="ECO:0000256" key="2">
    <source>
        <dbReference type="ARBA" id="ARBA00022448"/>
    </source>
</evidence>
<reference evidence="9" key="1">
    <citation type="submission" date="2025-08" db="UniProtKB">
        <authorList>
            <consortium name="RefSeq"/>
        </authorList>
    </citation>
    <scope>IDENTIFICATION</scope>
    <source>
        <tissue evidence="9">Thorax and Abdomen</tissue>
    </source>
</reference>
<keyword evidence="5 6" id="KW-0472">Membrane</keyword>
<protein>
    <submittedName>
        <fullName evidence="9">Amino acid transporter AVT1D</fullName>
    </submittedName>
</protein>
<feature type="transmembrane region" description="Helical" evidence="6">
    <location>
        <begin position="326"/>
        <end position="343"/>
    </location>
</feature>
<evidence type="ECO:0000256" key="6">
    <source>
        <dbReference type="SAM" id="Phobius"/>
    </source>
</evidence>
<dbReference type="KEGG" id="nlo:107225105"/>
<feature type="transmembrane region" description="Helical" evidence="6">
    <location>
        <begin position="106"/>
        <end position="125"/>
    </location>
</feature>
<feature type="transmembrane region" description="Helical" evidence="6">
    <location>
        <begin position="145"/>
        <end position="164"/>
    </location>
</feature>
<evidence type="ECO:0000313" key="9">
    <source>
        <dbReference type="RefSeq" id="XP_015520927.1"/>
    </source>
</evidence>
<feature type="transmembrane region" description="Helical" evidence="6">
    <location>
        <begin position="46"/>
        <end position="63"/>
    </location>
</feature>
<evidence type="ECO:0000256" key="1">
    <source>
        <dbReference type="ARBA" id="ARBA00004370"/>
    </source>
</evidence>
<gene>
    <name evidence="9" type="primary">LOC107225105</name>
</gene>
<keyword evidence="8" id="KW-1185">Reference proteome</keyword>
<evidence type="ECO:0000256" key="5">
    <source>
        <dbReference type="ARBA" id="ARBA00023136"/>
    </source>
</evidence>
<evidence type="ECO:0000259" key="7">
    <source>
        <dbReference type="Pfam" id="PF01490"/>
    </source>
</evidence>
<dbReference type="InParanoid" id="A0A6J0C330"/>
<sequence length="540" mass="60177">MERERIPLMYRPSEPAGLSLLFATLCMVDIFGVFPIIALPRAIIQCGWLGIPLVIFVLSLQVYTARLLGKSWIIATNLDPQLARKNRYPLAAVTEMTLGPFARNCVTVLLNLTVFGGGIPSLLVASQNLQLFGIKVSGEKFDLSFCYWLLIVGVLLCPIMWLGSPRDMKWLAMCSTLVVTLTATLTWWCIASDNVIEEPEPVPLWPPWERFISGYAILAFQFDVHPTLMTIQVDMRKPKDVNKAVISSFIFTGTLFTVSTGLAAWKYGDRITANVLQLVPGGFATRAAILLAALQLCLSSAVGHTALFQHVEDKLHVRRSFSWKRCVTRSALVFLAVALGESVPRFDIVMALIGGSLTGPLVFILPPLMYSRIKKLQGAAQRTPTPQVFSACQRRGGFNLVDDHRVHSQSVHYGFKFESNVDPMTRHSYVYYENSNAGELMGEDDDQDETSVGQPIHLDVSKPVVIRERRCRSQCTSGGYFTWSRPESLIDWFEHLVIILGVILTISSTYINVRNTIRFVEFTPPCIVNVSAAAKGLDFH</sequence>
<dbReference type="CTD" id="42988"/>
<feature type="transmembrane region" description="Helical" evidence="6">
    <location>
        <begin position="287"/>
        <end position="306"/>
    </location>
</feature>
<proteinExistence type="predicted"/>
<comment type="subcellular location">
    <subcellularLocation>
        <location evidence="1">Membrane</location>
    </subcellularLocation>
</comment>
<keyword evidence="3 6" id="KW-0812">Transmembrane</keyword>
<dbReference type="OrthoDB" id="28208at2759"/>
<evidence type="ECO:0000256" key="4">
    <source>
        <dbReference type="ARBA" id="ARBA00022989"/>
    </source>
</evidence>